<dbReference type="InterPro" id="IPR058017">
    <property type="entry name" value="At3g28540-like_C"/>
</dbReference>
<feature type="domain" description="AAA+ ATPase At3g28540-like C-terminal" evidence="1">
    <location>
        <begin position="22"/>
        <end position="90"/>
    </location>
</feature>
<reference evidence="3" key="1">
    <citation type="journal article" date="2017" name="Nat. Commun.">
        <title>The asparagus genome sheds light on the origin and evolution of a young Y chromosome.</title>
        <authorList>
            <person name="Harkess A."/>
            <person name="Zhou J."/>
            <person name="Xu C."/>
            <person name="Bowers J.E."/>
            <person name="Van der Hulst R."/>
            <person name="Ayyampalayam S."/>
            <person name="Mercati F."/>
            <person name="Riccardi P."/>
            <person name="McKain M.R."/>
            <person name="Kakrana A."/>
            <person name="Tang H."/>
            <person name="Ray J."/>
            <person name="Groenendijk J."/>
            <person name="Arikit S."/>
            <person name="Mathioni S.M."/>
            <person name="Nakano M."/>
            <person name="Shan H."/>
            <person name="Telgmann-Rauber A."/>
            <person name="Kanno A."/>
            <person name="Yue Z."/>
            <person name="Chen H."/>
            <person name="Li W."/>
            <person name="Chen Y."/>
            <person name="Xu X."/>
            <person name="Zhang Y."/>
            <person name="Luo S."/>
            <person name="Chen H."/>
            <person name="Gao J."/>
            <person name="Mao Z."/>
            <person name="Pires J.C."/>
            <person name="Luo M."/>
            <person name="Kudrna D."/>
            <person name="Wing R.A."/>
            <person name="Meyers B.C."/>
            <person name="Yi K."/>
            <person name="Kong H."/>
            <person name="Lavrijsen P."/>
            <person name="Sunseri F."/>
            <person name="Falavigna A."/>
            <person name="Ye Y."/>
            <person name="Leebens-Mack J.H."/>
            <person name="Chen G."/>
        </authorList>
    </citation>
    <scope>NUCLEOTIDE SEQUENCE [LARGE SCALE GENOMIC DNA]</scope>
    <source>
        <strain evidence="3">cv. DH0086</strain>
    </source>
</reference>
<dbReference type="InterPro" id="IPR050747">
    <property type="entry name" value="Mitochondrial_chaperone_BCS1"/>
</dbReference>
<proteinExistence type="predicted"/>
<protein>
    <recommendedName>
        <fullName evidence="1">AAA+ ATPase At3g28540-like C-terminal domain-containing protein</fullName>
    </recommendedName>
</protein>
<evidence type="ECO:0000313" key="2">
    <source>
        <dbReference type="EMBL" id="ONK69563.1"/>
    </source>
</evidence>
<dbReference type="AlphaFoldDB" id="A0A5P1EVI5"/>
<gene>
    <name evidence="2" type="ORF">A4U43_C05F24290</name>
</gene>
<dbReference type="Pfam" id="PF25568">
    <property type="entry name" value="AAA_lid_At3g28540"/>
    <property type="match status" value="1"/>
</dbReference>
<dbReference type="PANTHER" id="PTHR23070">
    <property type="entry name" value="BCS1 AAA-TYPE ATPASE"/>
    <property type="match status" value="1"/>
</dbReference>
<dbReference type="InterPro" id="IPR027417">
    <property type="entry name" value="P-loop_NTPase"/>
</dbReference>
<dbReference type="EMBL" id="CM007385">
    <property type="protein sequence ID" value="ONK69563.1"/>
    <property type="molecule type" value="Genomic_DNA"/>
</dbReference>
<evidence type="ECO:0000259" key="1">
    <source>
        <dbReference type="Pfam" id="PF25568"/>
    </source>
</evidence>
<sequence length="109" mass="12351">MSSTLRAAVARRMDRKIHLSYCEPAAFRVLARNYLEVEDGHELMEEVEGLLEEVKVTPAEIAEVFMGCDGCGADFGMKMVVEELRRKKEAMCPPLLEEEEEEEKGDNVD</sequence>
<evidence type="ECO:0000313" key="3">
    <source>
        <dbReference type="Proteomes" id="UP000243459"/>
    </source>
</evidence>
<dbReference type="Gramene" id="ONK69563">
    <property type="protein sequence ID" value="ONK69563"/>
    <property type="gene ID" value="A4U43_C05F24290"/>
</dbReference>
<dbReference type="Gene3D" id="6.10.280.40">
    <property type="match status" value="1"/>
</dbReference>
<organism evidence="2 3">
    <name type="scientific">Asparagus officinalis</name>
    <name type="common">Garden asparagus</name>
    <dbReference type="NCBI Taxonomy" id="4686"/>
    <lineage>
        <taxon>Eukaryota</taxon>
        <taxon>Viridiplantae</taxon>
        <taxon>Streptophyta</taxon>
        <taxon>Embryophyta</taxon>
        <taxon>Tracheophyta</taxon>
        <taxon>Spermatophyta</taxon>
        <taxon>Magnoliopsida</taxon>
        <taxon>Liliopsida</taxon>
        <taxon>Asparagales</taxon>
        <taxon>Asparagaceae</taxon>
        <taxon>Asparagoideae</taxon>
        <taxon>Asparagus</taxon>
    </lineage>
</organism>
<accession>A0A5P1EVI5</accession>
<keyword evidence="3" id="KW-1185">Reference proteome</keyword>
<dbReference type="SUPFAM" id="SSF52540">
    <property type="entry name" value="P-loop containing nucleoside triphosphate hydrolases"/>
    <property type="match status" value="1"/>
</dbReference>
<name>A0A5P1EVI5_ASPOF</name>
<dbReference type="Proteomes" id="UP000243459">
    <property type="component" value="Chromosome 5"/>
</dbReference>